<organism evidence="1 2">
    <name type="scientific">Kocuria subflava</name>
    <dbReference type="NCBI Taxonomy" id="1736139"/>
    <lineage>
        <taxon>Bacteria</taxon>
        <taxon>Bacillati</taxon>
        <taxon>Actinomycetota</taxon>
        <taxon>Actinomycetes</taxon>
        <taxon>Micrococcales</taxon>
        <taxon>Micrococcaceae</taxon>
        <taxon>Kocuria</taxon>
    </lineage>
</organism>
<accession>A0A846TGW9</accession>
<evidence type="ECO:0008006" key="3">
    <source>
        <dbReference type="Google" id="ProtNLM"/>
    </source>
</evidence>
<keyword evidence="2" id="KW-1185">Reference proteome</keyword>
<gene>
    <name evidence="1" type="ORF">GTW58_00060</name>
</gene>
<evidence type="ECO:0000313" key="1">
    <source>
        <dbReference type="EMBL" id="NKE08368.1"/>
    </source>
</evidence>
<protein>
    <recommendedName>
        <fullName evidence="3">DUF4287 domain-containing protein</fullName>
    </recommendedName>
</protein>
<dbReference type="AlphaFoldDB" id="A0A846TGW9"/>
<sequence>MSGRGATPGRAAAIAQATGVAWDEWAEVLDSAGGVDLPHKTLAETAYAAMPLSVENAGWWAQSVAVAYEQWIGRRVPGQAHDGTFQVSATRTVPGSMEEVFDRWCRLVGEPAELDGLAVTDGPRTSGTDKRLHWGVTLADGSRGNVDVSPKGADKVLVAASQVNLSNPDEVERWRSVWKQQLKHL</sequence>
<dbReference type="RefSeq" id="WP_119932540.1">
    <property type="nucleotide sequence ID" value="NZ_JAAVUN010000001.1"/>
</dbReference>
<proteinExistence type="predicted"/>
<reference evidence="1 2" key="1">
    <citation type="submission" date="2020-02" db="EMBL/GenBank/DDBJ databases">
        <authorList>
            <person name="Sun Q."/>
        </authorList>
    </citation>
    <scope>NUCLEOTIDE SEQUENCE [LARGE SCALE GENOMIC DNA]</scope>
    <source>
        <strain evidence="1 2">YIM 13062</strain>
    </source>
</reference>
<dbReference type="EMBL" id="JAAVUN010000001">
    <property type="protein sequence ID" value="NKE08368.1"/>
    <property type="molecule type" value="Genomic_DNA"/>
</dbReference>
<comment type="caution">
    <text evidence="1">The sequence shown here is derived from an EMBL/GenBank/DDBJ whole genome shotgun (WGS) entry which is preliminary data.</text>
</comment>
<evidence type="ECO:0000313" key="2">
    <source>
        <dbReference type="Proteomes" id="UP000521379"/>
    </source>
</evidence>
<name>A0A846TGW9_9MICC</name>
<dbReference type="Proteomes" id="UP000521379">
    <property type="component" value="Unassembled WGS sequence"/>
</dbReference>